<dbReference type="Pfam" id="PF01032">
    <property type="entry name" value="FecCD"/>
    <property type="match status" value="1"/>
</dbReference>
<evidence type="ECO:0000256" key="7">
    <source>
        <dbReference type="ARBA" id="ARBA00023136"/>
    </source>
</evidence>
<dbReference type="Gene3D" id="1.10.3470.10">
    <property type="entry name" value="ABC transporter involved in vitamin B12 uptake, BtuC"/>
    <property type="match status" value="1"/>
</dbReference>
<evidence type="ECO:0000313" key="9">
    <source>
        <dbReference type="EMBL" id="KIL44296.1"/>
    </source>
</evidence>
<dbReference type="AlphaFoldDB" id="A0A0C2VIG7"/>
<gene>
    <name evidence="9" type="ORF">KP78_32600</name>
</gene>
<sequence length="336" mass="36460">MNFFRNRFFVTIISLLSLMMVIAVVSFNLGTVTLSPNEIFQTIMGQGTERSELVLFRIRLPAIVLAILVGIAMALSGVVLQAITRNDLADPGILGINSGAGLAVVIYISFFDVLSTNLPTFGIFLMPIIAFSGAMITAVLILMLSWRGDFQSMRLILVGIAINAGLSAGLIYFQLRLEPQDFMRTTVWLSGDLWAAQWPYVLAVLPWFAVLVPFVMFKAKQLNILNLHDDLARGLGLNVNMERLIMLFAGVALAGIGVSVGGGIAFLGLIAPHLARRMVGPDHHFVLPTAALVGALILLLSDTLGKNLLAQIEIPAGLIVSIISVPYFIYLLLRVK</sequence>
<evidence type="ECO:0000256" key="3">
    <source>
        <dbReference type="ARBA" id="ARBA00022448"/>
    </source>
</evidence>
<evidence type="ECO:0000256" key="2">
    <source>
        <dbReference type="ARBA" id="ARBA00007935"/>
    </source>
</evidence>
<keyword evidence="5 8" id="KW-0812">Transmembrane</keyword>
<dbReference type="EMBL" id="JXRP01000019">
    <property type="protein sequence ID" value="KIL44296.1"/>
    <property type="molecule type" value="Genomic_DNA"/>
</dbReference>
<evidence type="ECO:0000256" key="1">
    <source>
        <dbReference type="ARBA" id="ARBA00004651"/>
    </source>
</evidence>
<dbReference type="InterPro" id="IPR037294">
    <property type="entry name" value="ABC_BtuC-like"/>
</dbReference>
<comment type="caution">
    <text evidence="9">The sequence shown here is derived from an EMBL/GenBank/DDBJ whole genome shotgun (WGS) entry which is preliminary data.</text>
</comment>
<dbReference type="PANTHER" id="PTHR30472">
    <property type="entry name" value="FERRIC ENTEROBACTIN TRANSPORT SYSTEM PERMEASE PROTEIN"/>
    <property type="match status" value="1"/>
</dbReference>
<feature type="transmembrane region" description="Helical" evidence="8">
    <location>
        <begin position="195"/>
        <end position="217"/>
    </location>
</feature>
<comment type="subcellular location">
    <subcellularLocation>
        <location evidence="1">Cell membrane</location>
        <topology evidence="1">Multi-pass membrane protein</topology>
    </subcellularLocation>
</comment>
<reference evidence="9 10" key="1">
    <citation type="submission" date="2015-01" db="EMBL/GenBank/DDBJ databases">
        <title>Genome sequencing of Jeotgalibacillus soli.</title>
        <authorList>
            <person name="Goh K.M."/>
            <person name="Chan K.-G."/>
            <person name="Yaakop A.S."/>
            <person name="Ee R."/>
            <person name="Gan H.M."/>
            <person name="Chan C.S."/>
        </authorList>
    </citation>
    <scope>NUCLEOTIDE SEQUENCE [LARGE SCALE GENOMIC DNA]</scope>
    <source>
        <strain evidence="9 10">P9</strain>
    </source>
</reference>
<keyword evidence="10" id="KW-1185">Reference proteome</keyword>
<dbReference type="STRING" id="889306.KP78_32600"/>
<dbReference type="Proteomes" id="UP000031938">
    <property type="component" value="Unassembled WGS sequence"/>
</dbReference>
<keyword evidence="6 8" id="KW-1133">Transmembrane helix</keyword>
<dbReference type="OrthoDB" id="9811721at2"/>
<dbReference type="RefSeq" id="WP_041090186.1">
    <property type="nucleotide sequence ID" value="NZ_JXRP01000019.1"/>
</dbReference>
<feature type="transmembrane region" description="Helical" evidence="8">
    <location>
        <begin position="58"/>
        <end position="80"/>
    </location>
</feature>
<dbReference type="GO" id="GO:0022857">
    <property type="term" value="F:transmembrane transporter activity"/>
    <property type="evidence" value="ECO:0007669"/>
    <property type="project" value="InterPro"/>
</dbReference>
<evidence type="ECO:0000256" key="5">
    <source>
        <dbReference type="ARBA" id="ARBA00022692"/>
    </source>
</evidence>
<evidence type="ECO:0000256" key="4">
    <source>
        <dbReference type="ARBA" id="ARBA00022475"/>
    </source>
</evidence>
<feature type="transmembrane region" description="Helical" evidence="8">
    <location>
        <begin position="312"/>
        <end position="333"/>
    </location>
</feature>
<dbReference type="PATRIC" id="fig|889306.3.peg.3275"/>
<evidence type="ECO:0000313" key="10">
    <source>
        <dbReference type="Proteomes" id="UP000031938"/>
    </source>
</evidence>
<evidence type="ECO:0000256" key="8">
    <source>
        <dbReference type="SAM" id="Phobius"/>
    </source>
</evidence>
<feature type="transmembrane region" description="Helical" evidence="8">
    <location>
        <begin position="244"/>
        <end position="271"/>
    </location>
</feature>
<dbReference type="GO" id="GO:0005886">
    <property type="term" value="C:plasma membrane"/>
    <property type="evidence" value="ECO:0007669"/>
    <property type="project" value="UniProtKB-SubCell"/>
</dbReference>
<feature type="transmembrane region" description="Helical" evidence="8">
    <location>
        <begin position="92"/>
        <end position="111"/>
    </location>
</feature>
<dbReference type="CDD" id="cd06550">
    <property type="entry name" value="TM_ABC_iron-siderophores_like"/>
    <property type="match status" value="1"/>
</dbReference>
<accession>A0A0C2VIG7</accession>
<feature type="transmembrane region" description="Helical" evidence="8">
    <location>
        <begin position="7"/>
        <end position="27"/>
    </location>
</feature>
<evidence type="ECO:0000256" key="6">
    <source>
        <dbReference type="ARBA" id="ARBA00022989"/>
    </source>
</evidence>
<keyword evidence="7 8" id="KW-0472">Membrane</keyword>
<protein>
    <submittedName>
        <fullName evidence="9">Iron ABC transporter permease</fullName>
    </submittedName>
</protein>
<proteinExistence type="inferred from homology"/>
<organism evidence="9 10">
    <name type="scientific">Jeotgalibacillus soli</name>
    <dbReference type="NCBI Taxonomy" id="889306"/>
    <lineage>
        <taxon>Bacteria</taxon>
        <taxon>Bacillati</taxon>
        <taxon>Bacillota</taxon>
        <taxon>Bacilli</taxon>
        <taxon>Bacillales</taxon>
        <taxon>Caryophanaceae</taxon>
        <taxon>Jeotgalibacillus</taxon>
    </lineage>
</organism>
<feature type="transmembrane region" description="Helical" evidence="8">
    <location>
        <begin position="283"/>
        <end position="300"/>
    </location>
</feature>
<feature type="transmembrane region" description="Helical" evidence="8">
    <location>
        <begin position="123"/>
        <end position="143"/>
    </location>
</feature>
<feature type="transmembrane region" description="Helical" evidence="8">
    <location>
        <begin position="155"/>
        <end position="175"/>
    </location>
</feature>
<dbReference type="GO" id="GO:0033214">
    <property type="term" value="P:siderophore-iron import into cell"/>
    <property type="evidence" value="ECO:0007669"/>
    <property type="project" value="TreeGrafter"/>
</dbReference>
<dbReference type="InterPro" id="IPR000522">
    <property type="entry name" value="ABC_transptr_permease_BtuC"/>
</dbReference>
<dbReference type="PANTHER" id="PTHR30472:SF64">
    <property type="entry name" value="IRON(3+)-HYDROXAMATE IMPORT SYSTEM PERMEASE PROTEIN FHUG"/>
    <property type="match status" value="1"/>
</dbReference>
<keyword evidence="3" id="KW-0813">Transport</keyword>
<dbReference type="FunFam" id="1.10.3470.10:FF:000001">
    <property type="entry name" value="Vitamin B12 ABC transporter permease BtuC"/>
    <property type="match status" value="1"/>
</dbReference>
<comment type="similarity">
    <text evidence="2">Belongs to the binding-protein-dependent transport system permease family. FecCD subfamily.</text>
</comment>
<keyword evidence="4" id="KW-1003">Cell membrane</keyword>
<name>A0A0C2VIG7_9BACL</name>
<dbReference type="SUPFAM" id="SSF81345">
    <property type="entry name" value="ABC transporter involved in vitamin B12 uptake, BtuC"/>
    <property type="match status" value="1"/>
</dbReference>